<evidence type="ECO:0000256" key="7">
    <source>
        <dbReference type="RuleBase" id="RU003297"/>
    </source>
</evidence>
<dbReference type="GO" id="GO:0008137">
    <property type="term" value="F:NADH dehydrogenase (ubiquinone) activity"/>
    <property type="evidence" value="ECO:0007669"/>
    <property type="project" value="UniProtKB-UniRule"/>
</dbReference>
<feature type="transmembrane region" description="Helical" evidence="7">
    <location>
        <begin position="447"/>
        <end position="467"/>
    </location>
</feature>
<geneLocation type="mitochondrion" evidence="9"/>
<dbReference type="GO" id="GO:0031966">
    <property type="term" value="C:mitochondrial membrane"/>
    <property type="evidence" value="ECO:0007669"/>
    <property type="project" value="UniProtKB-SubCell"/>
</dbReference>
<dbReference type="EMBL" id="MN564259">
    <property type="protein sequence ID" value="QHD45366.1"/>
    <property type="molecule type" value="Genomic_DNA"/>
</dbReference>
<keyword evidence="7" id="KW-0520">NAD</keyword>
<sequence length="478" mass="53109">MLLSSLIMLPLLSAIFLSFFDASKLLTIRLFALGSTSLAFFVSLNLIVFFDETFSGFQFKEYFMWTPSFQFALGVDGLSLYLIILTTFLFPVCVLIAWSAVKTYTKEYFIALLLLESFLIAVFTLLDLFLFYIAFEATLLPMFFIVGVWGSRSRRINAAYQLFLYTLFGSVFMLIGILYIWYTTGTTNYEILSQTSFSSSDQIFLWLAFFLSFAVKIPMVPFHIWLPEAHVEAPTAGSVILAGVLLKLGGYGLLRFSVGLLPFATSFFSPFVISLSLLGIIYASLSTLQQVDLKKIVAYSSIAHMGFVTLGIFSLNIFGLEGSVILMLSHGVISSALFLLVGVLYDRFHTRLVRNYGGLVQTMPLFSTAFLVLSLANLSLPLTSSFIGEIFVVLGAFQNSPVSALFSCFSMVLGAAYSIWLANRICFGNVKTTSSTASFDLTRRESFILFPFIILTLFLGVFPEVILQTLHVSVASLT</sequence>
<name>A0A6B9P4I1_9EUKA</name>
<keyword evidence="7" id="KW-0249">Electron transport</keyword>
<dbReference type="InterPro" id="IPR010227">
    <property type="entry name" value="NADH_Q_OxRdtase_chainM/4"/>
</dbReference>
<evidence type="ECO:0000256" key="4">
    <source>
        <dbReference type="ARBA" id="ARBA00022692"/>
    </source>
</evidence>
<dbReference type="InterPro" id="IPR003918">
    <property type="entry name" value="NADH_UbQ_OxRdtase"/>
</dbReference>
<feature type="transmembrane region" description="Helical" evidence="7">
    <location>
        <begin position="6"/>
        <end position="23"/>
    </location>
</feature>
<feature type="transmembrane region" description="Helical" evidence="7">
    <location>
        <begin position="108"/>
        <end position="126"/>
    </location>
</feature>
<comment type="similarity">
    <text evidence="3 7">Belongs to the complex I subunit 4 family.</text>
</comment>
<feature type="transmembrane region" description="Helical" evidence="7">
    <location>
        <begin position="404"/>
        <end position="426"/>
    </location>
</feature>
<dbReference type="GO" id="GO:0015990">
    <property type="term" value="P:electron transport coupled proton transport"/>
    <property type="evidence" value="ECO:0007669"/>
    <property type="project" value="TreeGrafter"/>
</dbReference>
<comment type="catalytic activity">
    <reaction evidence="7">
        <text>a ubiquinone + NADH + 5 H(+)(in) = a ubiquinol + NAD(+) + 4 H(+)(out)</text>
        <dbReference type="Rhea" id="RHEA:29091"/>
        <dbReference type="Rhea" id="RHEA-COMP:9565"/>
        <dbReference type="Rhea" id="RHEA-COMP:9566"/>
        <dbReference type="ChEBI" id="CHEBI:15378"/>
        <dbReference type="ChEBI" id="CHEBI:16389"/>
        <dbReference type="ChEBI" id="CHEBI:17976"/>
        <dbReference type="ChEBI" id="CHEBI:57540"/>
        <dbReference type="ChEBI" id="CHEBI:57945"/>
        <dbReference type="EC" id="7.1.1.2"/>
    </reaction>
</comment>
<comment type="function">
    <text evidence="7">Core subunit of the mitochondrial membrane respiratory chain NADH dehydrogenase (Complex I) which catalyzes electron transfer from NADH through the respiratory chain, using ubiquinone as an electron acceptor. Essential for the catalytic activity and assembly of complex I.</text>
</comment>
<dbReference type="GO" id="GO:0042773">
    <property type="term" value="P:ATP synthesis coupled electron transport"/>
    <property type="evidence" value="ECO:0007669"/>
    <property type="project" value="InterPro"/>
</dbReference>
<evidence type="ECO:0000256" key="6">
    <source>
        <dbReference type="ARBA" id="ARBA00023136"/>
    </source>
</evidence>
<feature type="domain" description="NADH:quinone oxidoreductase/Mrp antiporter transmembrane" evidence="8">
    <location>
        <begin position="127"/>
        <end position="412"/>
    </location>
</feature>
<gene>
    <name evidence="9" type="primary">nad4</name>
</gene>
<evidence type="ECO:0000259" key="8">
    <source>
        <dbReference type="Pfam" id="PF00361"/>
    </source>
</evidence>
<keyword evidence="7" id="KW-0813">Transport</keyword>
<feature type="transmembrane region" description="Helical" evidence="7">
    <location>
        <begin position="30"/>
        <end position="50"/>
    </location>
</feature>
<accession>A0A6B9P4I1</accession>
<dbReference type="GO" id="GO:0048039">
    <property type="term" value="F:ubiquinone binding"/>
    <property type="evidence" value="ECO:0007669"/>
    <property type="project" value="TreeGrafter"/>
</dbReference>
<dbReference type="NCBIfam" id="TIGR01972">
    <property type="entry name" value="NDH_I_M"/>
    <property type="match status" value="1"/>
</dbReference>
<keyword evidence="7" id="KW-0830">Ubiquinone</keyword>
<dbReference type="EC" id="7.1.1.2" evidence="7"/>
<keyword evidence="5 7" id="KW-1133">Transmembrane helix</keyword>
<feature type="transmembrane region" description="Helical" evidence="7">
    <location>
        <begin position="260"/>
        <end position="285"/>
    </location>
</feature>
<comment type="function">
    <text evidence="1">Core subunit of the mitochondrial membrane respiratory chain NADH dehydrogenase (Complex I) that is believed to belong to the minimal assembly required for catalysis. Complex I functions in the transfer of electrons from NADH to the respiratory chain. The immediate electron acceptor for the enzyme is believed to be ubiquinone.</text>
</comment>
<feature type="transmembrane region" description="Helical" evidence="7">
    <location>
        <begin position="203"/>
        <end position="226"/>
    </location>
</feature>
<evidence type="ECO:0000256" key="3">
    <source>
        <dbReference type="ARBA" id="ARBA00009025"/>
    </source>
</evidence>
<dbReference type="GO" id="GO:0003954">
    <property type="term" value="F:NADH dehydrogenase activity"/>
    <property type="evidence" value="ECO:0007669"/>
    <property type="project" value="TreeGrafter"/>
</dbReference>
<dbReference type="PANTHER" id="PTHR43507:SF1">
    <property type="entry name" value="NADH-UBIQUINONE OXIDOREDUCTASE CHAIN 4"/>
    <property type="match status" value="1"/>
</dbReference>
<feature type="transmembrane region" description="Helical" evidence="7">
    <location>
        <begin position="297"/>
        <end position="318"/>
    </location>
</feature>
<comment type="subcellular location">
    <subcellularLocation>
        <location evidence="2">Membrane</location>
        <topology evidence="2">Multi-pass membrane protein</topology>
    </subcellularLocation>
    <subcellularLocation>
        <location evidence="7">Mitochondrion membrane</location>
        <topology evidence="7">Multi-pass membrane protein</topology>
    </subcellularLocation>
</comment>
<evidence type="ECO:0000256" key="1">
    <source>
        <dbReference type="ARBA" id="ARBA00003257"/>
    </source>
</evidence>
<organism evidence="9">
    <name type="scientific">Pavlova sp. NIVA-4/92</name>
    <dbReference type="NCBI Taxonomy" id="2686093"/>
    <lineage>
        <taxon>Eukaryota</taxon>
        <taxon>Haptista</taxon>
        <taxon>Haptophyta</taxon>
        <taxon>Pavlovophyceae</taxon>
        <taxon>Pavlovales</taxon>
        <taxon>Pavlovaceae</taxon>
        <taxon>Pavlova</taxon>
    </lineage>
</organism>
<keyword evidence="7" id="KW-0679">Respiratory chain</keyword>
<proteinExistence type="inferred from homology"/>
<dbReference type="InterPro" id="IPR001750">
    <property type="entry name" value="ND/Mrp_TM"/>
</dbReference>
<feature type="transmembrane region" description="Helical" evidence="7">
    <location>
        <begin position="233"/>
        <end position="254"/>
    </location>
</feature>
<feature type="transmembrane region" description="Helical" evidence="7">
    <location>
        <begin position="78"/>
        <end position="101"/>
    </location>
</feature>
<dbReference type="PANTHER" id="PTHR43507">
    <property type="entry name" value="NADH-UBIQUINONE OXIDOREDUCTASE CHAIN 4"/>
    <property type="match status" value="1"/>
</dbReference>
<dbReference type="PRINTS" id="PR01437">
    <property type="entry name" value="NUOXDRDTASE4"/>
</dbReference>
<feature type="transmembrane region" description="Helical" evidence="7">
    <location>
        <begin position="132"/>
        <end position="150"/>
    </location>
</feature>
<protein>
    <recommendedName>
        <fullName evidence="7">NADH-ubiquinone oxidoreductase chain 4</fullName>
        <ecNumber evidence="7">7.1.1.2</ecNumber>
    </recommendedName>
</protein>
<keyword evidence="4 7" id="KW-0812">Transmembrane</keyword>
<feature type="transmembrane region" description="Helical" evidence="7">
    <location>
        <begin position="162"/>
        <end position="183"/>
    </location>
</feature>
<evidence type="ECO:0000256" key="5">
    <source>
        <dbReference type="ARBA" id="ARBA00022989"/>
    </source>
</evidence>
<dbReference type="AlphaFoldDB" id="A0A6B9P4I1"/>
<keyword evidence="6 7" id="KW-0472">Membrane</keyword>
<evidence type="ECO:0000256" key="2">
    <source>
        <dbReference type="ARBA" id="ARBA00004141"/>
    </source>
</evidence>
<feature type="transmembrane region" description="Helical" evidence="7">
    <location>
        <begin position="365"/>
        <end position="398"/>
    </location>
</feature>
<keyword evidence="7 9" id="KW-0496">Mitochondrion</keyword>
<reference evidence="9" key="1">
    <citation type="submission" date="2019-10" db="EMBL/GenBank/DDBJ databases">
        <authorList>
            <person name="Hulatt C.J."/>
            <person name="Posewitz M.C."/>
        </authorList>
    </citation>
    <scope>NUCLEOTIDE SEQUENCE</scope>
    <source>
        <strain evidence="9">NIVA-4/92</strain>
    </source>
</reference>
<feature type="transmembrane region" description="Helical" evidence="7">
    <location>
        <begin position="324"/>
        <end position="345"/>
    </location>
</feature>
<dbReference type="Pfam" id="PF00361">
    <property type="entry name" value="Proton_antipo_M"/>
    <property type="match status" value="1"/>
</dbReference>
<evidence type="ECO:0000313" key="9">
    <source>
        <dbReference type="EMBL" id="QHD45366.1"/>
    </source>
</evidence>